<proteinExistence type="predicted"/>
<evidence type="ECO:0000313" key="1">
    <source>
        <dbReference type="EMBL" id="GFS43352.1"/>
    </source>
</evidence>
<accession>A0A8X6IF26</accession>
<dbReference type="EMBL" id="BMAV01025653">
    <property type="protein sequence ID" value="GFS43352.1"/>
    <property type="molecule type" value="Genomic_DNA"/>
</dbReference>
<reference evidence="1" key="1">
    <citation type="submission" date="2020-08" db="EMBL/GenBank/DDBJ databases">
        <title>Multicomponent nature underlies the extraordinary mechanical properties of spider dragline silk.</title>
        <authorList>
            <person name="Kono N."/>
            <person name="Nakamura H."/>
            <person name="Mori M."/>
            <person name="Yoshida Y."/>
            <person name="Ohtoshi R."/>
            <person name="Malay A.D."/>
            <person name="Moran D.A.P."/>
            <person name="Tomita M."/>
            <person name="Numata K."/>
            <person name="Arakawa K."/>
        </authorList>
    </citation>
    <scope>NUCLEOTIDE SEQUENCE</scope>
</reference>
<name>A0A8X6IF26_9ARAC</name>
<organism evidence="1 2">
    <name type="scientific">Trichonephila inaurata madagascariensis</name>
    <dbReference type="NCBI Taxonomy" id="2747483"/>
    <lineage>
        <taxon>Eukaryota</taxon>
        <taxon>Metazoa</taxon>
        <taxon>Ecdysozoa</taxon>
        <taxon>Arthropoda</taxon>
        <taxon>Chelicerata</taxon>
        <taxon>Arachnida</taxon>
        <taxon>Araneae</taxon>
        <taxon>Araneomorphae</taxon>
        <taxon>Entelegynae</taxon>
        <taxon>Araneoidea</taxon>
        <taxon>Nephilidae</taxon>
        <taxon>Trichonephila</taxon>
        <taxon>Trichonephila inaurata</taxon>
    </lineage>
</organism>
<dbReference type="Proteomes" id="UP000886998">
    <property type="component" value="Unassembled WGS sequence"/>
</dbReference>
<keyword evidence="2" id="KW-1185">Reference proteome</keyword>
<gene>
    <name evidence="1" type="primary">AVEN_72312_1</name>
    <name evidence="1" type="ORF">TNIN_163271</name>
</gene>
<comment type="caution">
    <text evidence="1">The sequence shown here is derived from an EMBL/GenBank/DDBJ whole genome shotgun (WGS) entry which is preliminary data.</text>
</comment>
<sequence>MIINEPSQSGKTHLARRIISEQVCELPIKKVVWCYKIFQPWFYTEKSIKFVSGLPSADEKLDLLILDDLVNNLSSEISQMFTVESHHKNFNHTYEIKLEEGDLLQQINSKLLDVRLNDVKFSESNGQIIVTLPFNVNIEFKRDSCPKLMTALNIIDDAYVIREEQLKIQFFNTRPASSIKDESFNVIIYKVFPTTRKETKSETFFIPKRNVSPSKRLI</sequence>
<dbReference type="AlphaFoldDB" id="A0A8X6IF26"/>
<protein>
    <submittedName>
        <fullName evidence="1">Uncharacterized protein</fullName>
    </submittedName>
</protein>
<evidence type="ECO:0000313" key="2">
    <source>
        <dbReference type="Proteomes" id="UP000886998"/>
    </source>
</evidence>